<keyword evidence="3" id="KW-0597">Phosphoprotein</keyword>
<evidence type="ECO:0000256" key="4">
    <source>
        <dbReference type="PROSITE-ProRule" id="PRU00169"/>
    </source>
</evidence>
<protein>
    <recommendedName>
        <fullName evidence="2">histidine kinase</fullName>
        <ecNumber evidence="2">2.7.13.3</ecNumber>
    </recommendedName>
</protein>
<sequence>MAMHELQRDYSTKDLQFISIDKQGTILTTDQQLFELKKDSSIKNFHPFFEGIDTYFLEKSDHIKLECVHLNDRVFDIDFIKNDDDTAVIIFREGTDFYNRVQLIAQKRNESIIFQETLELKNQILKEQEEFKNRFIGNFSHELRNPLTLVSSFSSMLLKTELNLDQEMLVGAIKDQSDKLRDILNDIIDLSILKNSSLSLESEPFSLRKLLKNVHLNYSTTSTTKDLSINLKIDESVPKTIIGDRRRFEQIITNFLDNALRHNKGDSIEINIKENQRRANKVSLRIEVINNDGLIPDFLGDQEIETYTNLDNGGDIEKTTSLSFSIARELAQLMDGEILIKPLETGGTLQVANLKLVFPIHDKEIIEKTEETTKNSKIHLTDKVRTIIAEDNSVTQMTALKILVSTGNFDNRVFTDPKDLLEAVDKDDYDLILMSSSISQVDALELISLIKEFANDHNKKIPIIAVTTKTSAPPELVEYRKAGFKDVVKKPYTDDELLNTIYKRLNLKKFK</sequence>
<evidence type="ECO:0000259" key="6">
    <source>
        <dbReference type="PROSITE" id="PS50110"/>
    </source>
</evidence>
<dbReference type="SUPFAM" id="SSF55874">
    <property type="entry name" value="ATPase domain of HSP90 chaperone/DNA topoisomerase II/histidine kinase"/>
    <property type="match status" value="1"/>
</dbReference>
<proteinExistence type="predicted"/>
<dbReference type="Pfam" id="PF00072">
    <property type="entry name" value="Response_reg"/>
    <property type="match status" value="1"/>
</dbReference>
<comment type="catalytic activity">
    <reaction evidence="1">
        <text>ATP + protein L-histidine = ADP + protein N-phospho-L-histidine.</text>
        <dbReference type="EC" id="2.7.13.3"/>
    </reaction>
</comment>
<keyword evidence="7" id="KW-0808">Transferase</keyword>
<dbReference type="PANTHER" id="PTHR43719:SF28">
    <property type="entry name" value="PEROXIDE STRESS-ACTIVATED HISTIDINE KINASE MAK1-RELATED"/>
    <property type="match status" value="1"/>
</dbReference>
<dbReference type="PANTHER" id="PTHR43719">
    <property type="entry name" value="TWO-COMPONENT HISTIDINE KINASE"/>
    <property type="match status" value="1"/>
</dbReference>
<dbReference type="InterPro" id="IPR036890">
    <property type="entry name" value="HATPase_C_sf"/>
</dbReference>
<dbReference type="Pfam" id="PF00512">
    <property type="entry name" value="HisKA"/>
    <property type="match status" value="1"/>
</dbReference>
<dbReference type="InterPro" id="IPR050956">
    <property type="entry name" value="2C_system_His_kinase"/>
</dbReference>
<evidence type="ECO:0000313" key="7">
    <source>
        <dbReference type="EMBL" id="GAL74300.1"/>
    </source>
</evidence>
<feature type="domain" description="Response regulatory" evidence="6">
    <location>
        <begin position="385"/>
        <end position="505"/>
    </location>
</feature>
<dbReference type="Gene3D" id="1.10.287.130">
    <property type="match status" value="1"/>
</dbReference>
<dbReference type="Proteomes" id="UP000029647">
    <property type="component" value="Unassembled WGS sequence"/>
</dbReference>
<organism evidence="7 8">
    <name type="scientific">Nonlabens ulvanivorans</name>
    <name type="common">Persicivirga ulvanivorans</name>
    <dbReference type="NCBI Taxonomy" id="906888"/>
    <lineage>
        <taxon>Bacteria</taxon>
        <taxon>Pseudomonadati</taxon>
        <taxon>Bacteroidota</taxon>
        <taxon>Flavobacteriia</taxon>
        <taxon>Flavobacteriales</taxon>
        <taxon>Flavobacteriaceae</taxon>
        <taxon>Nonlabens</taxon>
    </lineage>
</organism>
<dbReference type="PROSITE" id="PS50110">
    <property type="entry name" value="RESPONSE_REGULATORY"/>
    <property type="match status" value="1"/>
</dbReference>
<dbReference type="InterPro" id="IPR001789">
    <property type="entry name" value="Sig_transdc_resp-reg_receiver"/>
</dbReference>
<dbReference type="Pfam" id="PF02518">
    <property type="entry name" value="HATPase_c"/>
    <property type="match status" value="1"/>
</dbReference>
<dbReference type="AlphaFoldDB" id="A0A090WBB7"/>
<dbReference type="InterPro" id="IPR036097">
    <property type="entry name" value="HisK_dim/P_sf"/>
</dbReference>
<dbReference type="CDD" id="cd00082">
    <property type="entry name" value="HisKA"/>
    <property type="match status" value="1"/>
</dbReference>
<dbReference type="Gene3D" id="3.30.565.10">
    <property type="entry name" value="Histidine kinase-like ATPase, C-terminal domain"/>
    <property type="match status" value="1"/>
</dbReference>
<dbReference type="SMART" id="SM00387">
    <property type="entry name" value="HATPase_c"/>
    <property type="match status" value="1"/>
</dbReference>
<evidence type="ECO:0000256" key="2">
    <source>
        <dbReference type="ARBA" id="ARBA00012438"/>
    </source>
</evidence>
<name>A0A090WBB7_NONUL</name>
<feature type="domain" description="Histidine kinase" evidence="5">
    <location>
        <begin position="138"/>
        <end position="358"/>
    </location>
</feature>
<dbReference type="InterPro" id="IPR005467">
    <property type="entry name" value="His_kinase_dom"/>
</dbReference>
<dbReference type="SUPFAM" id="SSF47384">
    <property type="entry name" value="Homodimeric domain of signal transducing histidine kinase"/>
    <property type="match status" value="1"/>
</dbReference>
<dbReference type="PROSITE" id="PS50109">
    <property type="entry name" value="HIS_KIN"/>
    <property type="match status" value="1"/>
</dbReference>
<dbReference type="InterPro" id="IPR011006">
    <property type="entry name" value="CheY-like_superfamily"/>
</dbReference>
<reference evidence="7 8" key="1">
    <citation type="journal article" date="2014" name="Genome Announc.">
        <title>Draft Genome Sequences of Marine Flavobacterium Nonlabens Strains NR17, NR24, NR27, NR32, NR33, and Ara13.</title>
        <authorList>
            <person name="Nakanishi M."/>
            <person name="Meirelles P."/>
            <person name="Suzuki R."/>
            <person name="Takatani N."/>
            <person name="Mino S."/>
            <person name="Suda W."/>
            <person name="Oshima K."/>
            <person name="Hattori M."/>
            <person name="Ohkuma M."/>
            <person name="Hosokawa M."/>
            <person name="Miyashita K."/>
            <person name="Thompson F.L."/>
            <person name="Niwa A."/>
            <person name="Sawabe T."/>
            <person name="Sawabe T."/>
        </authorList>
    </citation>
    <scope>NUCLEOTIDE SEQUENCE [LARGE SCALE GENOMIC DNA]</scope>
    <source>
        <strain evidence="8">JCM19275</strain>
    </source>
</reference>
<comment type="caution">
    <text evidence="7">The sequence shown here is derived from an EMBL/GenBank/DDBJ whole genome shotgun (WGS) entry which is preliminary data.</text>
</comment>
<evidence type="ECO:0000256" key="1">
    <source>
        <dbReference type="ARBA" id="ARBA00000085"/>
    </source>
</evidence>
<dbReference type="SMART" id="SM00448">
    <property type="entry name" value="REC"/>
    <property type="match status" value="1"/>
</dbReference>
<accession>A0A090WBB7</accession>
<gene>
    <name evidence="7" type="ORF">JCM19275_3147</name>
</gene>
<dbReference type="Gene3D" id="3.40.50.2300">
    <property type="match status" value="1"/>
</dbReference>
<comment type="caution">
    <text evidence="4">Lacks conserved residue(s) required for the propagation of feature annotation.</text>
</comment>
<evidence type="ECO:0000256" key="3">
    <source>
        <dbReference type="ARBA" id="ARBA00022553"/>
    </source>
</evidence>
<dbReference type="InterPro" id="IPR003594">
    <property type="entry name" value="HATPase_dom"/>
</dbReference>
<evidence type="ECO:0000313" key="8">
    <source>
        <dbReference type="Proteomes" id="UP000029647"/>
    </source>
</evidence>
<dbReference type="EMBL" id="BBNT01000001">
    <property type="protein sequence ID" value="GAL74300.1"/>
    <property type="molecule type" value="Genomic_DNA"/>
</dbReference>
<dbReference type="SUPFAM" id="SSF52172">
    <property type="entry name" value="CheY-like"/>
    <property type="match status" value="1"/>
</dbReference>
<dbReference type="GO" id="GO:0000155">
    <property type="term" value="F:phosphorelay sensor kinase activity"/>
    <property type="evidence" value="ECO:0007669"/>
    <property type="project" value="InterPro"/>
</dbReference>
<dbReference type="SMART" id="SM00388">
    <property type="entry name" value="HisKA"/>
    <property type="match status" value="1"/>
</dbReference>
<evidence type="ECO:0000259" key="5">
    <source>
        <dbReference type="PROSITE" id="PS50109"/>
    </source>
</evidence>
<keyword evidence="7" id="KW-0418">Kinase</keyword>
<dbReference type="InterPro" id="IPR003661">
    <property type="entry name" value="HisK_dim/P_dom"/>
</dbReference>
<dbReference type="EC" id="2.7.13.3" evidence="2"/>